<reference evidence="3" key="1">
    <citation type="journal article" date="2018" name="Nat. Microbiol.">
        <title>Leveraging single-cell genomics to expand the fungal tree of life.</title>
        <authorList>
            <person name="Ahrendt S.R."/>
            <person name="Quandt C.A."/>
            <person name="Ciobanu D."/>
            <person name="Clum A."/>
            <person name="Salamov A."/>
            <person name="Andreopoulos B."/>
            <person name="Cheng J.F."/>
            <person name="Woyke T."/>
            <person name="Pelin A."/>
            <person name="Henrissat B."/>
            <person name="Reynolds N.K."/>
            <person name="Benny G.L."/>
            <person name="Smith M.E."/>
            <person name="James T.Y."/>
            <person name="Grigoriev I.V."/>
        </authorList>
    </citation>
    <scope>NUCLEOTIDE SEQUENCE [LARGE SCALE GENOMIC DNA]</scope>
    <source>
        <strain evidence="3">CSF55</strain>
    </source>
</reference>
<name>A0A4P9YG79_ROZAC</name>
<dbReference type="AlphaFoldDB" id="A0A4P9YG79"/>
<dbReference type="Gene3D" id="1.25.10.10">
    <property type="entry name" value="Leucine-rich Repeat Variant"/>
    <property type="match status" value="1"/>
</dbReference>
<keyword evidence="1" id="KW-0677">Repeat</keyword>
<protein>
    <recommendedName>
        <fullName evidence="4">ARM repeat-containing protein</fullName>
    </recommendedName>
</protein>
<accession>A0A4P9YG79</accession>
<dbReference type="InterPro" id="IPR011989">
    <property type="entry name" value="ARM-like"/>
</dbReference>
<organism evidence="2 3">
    <name type="scientific">Rozella allomycis (strain CSF55)</name>
    <dbReference type="NCBI Taxonomy" id="988480"/>
    <lineage>
        <taxon>Eukaryota</taxon>
        <taxon>Fungi</taxon>
        <taxon>Fungi incertae sedis</taxon>
        <taxon>Cryptomycota</taxon>
        <taxon>Cryptomycota incertae sedis</taxon>
        <taxon>Rozella</taxon>
    </lineage>
</organism>
<dbReference type="InterPro" id="IPR016024">
    <property type="entry name" value="ARM-type_fold"/>
</dbReference>
<evidence type="ECO:0000313" key="3">
    <source>
        <dbReference type="Proteomes" id="UP000281549"/>
    </source>
</evidence>
<dbReference type="PANTHER" id="PTHR10648">
    <property type="entry name" value="SERINE/THREONINE-PROTEIN PHOSPHATASE PP2A 65 KDA REGULATORY SUBUNIT"/>
    <property type="match status" value="1"/>
</dbReference>
<evidence type="ECO:0000256" key="1">
    <source>
        <dbReference type="ARBA" id="ARBA00022737"/>
    </source>
</evidence>
<gene>
    <name evidence="2" type="ORF">ROZALSC1DRAFT_23373</name>
</gene>
<dbReference type="GO" id="GO:0005737">
    <property type="term" value="C:cytoplasm"/>
    <property type="evidence" value="ECO:0007669"/>
    <property type="project" value="TreeGrafter"/>
</dbReference>
<evidence type="ECO:0000313" key="2">
    <source>
        <dbReference type="EMBL" id="RKP18294.1"/>
    </source>
</evidence>
<dbReference type="GO" id="GO:0019888">
    <property type="term" value="F:protein phosphatase regulator activity"/>
    <property type="evidence" value="ECO:0007669"/>
    <property type="project" value="TreeGrafter"/>
</dbReference>
<dbReference type="InterPro" id="IPR051023">
    <property type="entry name" value="PP2A_Regulatory_Subunit_A"/>
</dbReference>
<dbReference type="Proteomes" id="UP000281549">
    <property type="component" value="Unassembled WGS sequence"/>
</dbReference>
<evidence type="ECO:0008006" key="4">
    <source>
        <dbReference type="Google" id="ProtNLM"/>
    </source>
</evidence>
<dbReference type="EMBL" id="ML005502">
    <property type="protein sequence ID" value="RKP18294.1"/>
    <property type="molecule type" value="Genomic_DNA"/>
</dbReference>
<sequence length="539" mass="61835">MAGKELYVLDSDAVLSESTGNLVENNKETISGGKDNFSEEAFTEDTNEITPDDLAVDENLPLEEKILYCVNSELVLHRLYACKQIVIYCETQIAFSTDFMEKLKSFLRILSQDPEHIIREGFAYESLKAFKILLPNGVEEVLESIILRSYIEGILDDRKQAEAVKAACWNCYIEAISFLPVKCQRDMVGEFMRQAFSESSETIISCLLELLQGLNEVVSEDVINEYFVPIFVDFAKHHNYLIRRLCIENVCLYSEKISTLAVKNVFEPMIVRASGDISWIVRNAVAQGISSVIKKVQDKIDLLKSFQSLLSDESIPEVIIETYLEMTTLENESKRDDDKRSQLCAYYFPGVLLTLGKHFWPRQLAKFCAIFAFQDVDEVLPAIFYQLLIDDVAQIRSEVTTQVPKMWETVISKAEEASKHPNYHIRLDFIEIAFDLFENKDYRFLPQIEALCKDRVKNVRSHIALKLIHCKCSNAFLLPIRTILSNDEDKEVQKLLKEFDVLMELDTNLVLSMISPSLESMTITKDEQDEFLMDVDLTK</sequence>
<dbReference type="SUPFAM" id="SSF48371">
    <property type="entry name" value="ARM repeat"/>
    <property type="match status" value="1"/>
</dbReference>
<proteinExistence type="predicted"/>
<dbReference type="PANTHER" id="PTHR10648:SF1">
    <property type="entry name" value="SERINE_THREONINE-PROTEIN PHOSPHATASE 4 REGULATORY SUBUNIT 1"/>
    <property type="match status" value="1"/>
</dbReference>